<proteinExistence type="predicted"/>
<feature type="region of interest" description="Disordered" evidence="1">
    <location>
        <begin position="17"/>
        <end position="108"/>
    </location>
</feature>
<evidence type="ECO:0000313" key="2">
    <source>
        <dbReference type="EMBL" id="KAE9000602.1"/>
    </source>
</evidence>
<protein>
    <submittedName>
        <fullName evidence="2">Uncharacterized protein</fullName>
    </submittedName>
</protein>
<dbReference type="Proteomes" id="UP000429607">
    <property type="component" value="Unassembled WGS sequence"/>
</dbReference>
<dbReference type="AlphaFoldDB" id="A0A6A3K355"/>
<feature type="compositionally biased region" description="Low complexity" evidence="1">
    <location>
        <begin position="40"/>
        <end position="55"/>
    </location>
</feature>
<comment type="caution">
    <text evidence="2">The sequence shown here is derived from an EMBL/GenBank/DDBJ whole genome shotgun (WGS) entry which is preliminary data.</text>
</comment>
<evidence type="ECO:0000256" key="1">
    <source>
        <dbReference type="SAM" id="MobiDB-lite"/>
    </source>
</evidence>
<name>A0A6A3K355_9STRA</name>
<gene>
    <name evidence="2" type="ORF">PR001_g18745</name>
</gene>
<dbReference type="EMBL" id="QXFV01001677">
    <property type="protein sequence ID" value="KAE9000602.1"/>
    <property type="molecule type" value="Genomic_DNA"/>
</dbReference>
<sequence length="108" mass="11020">MARLVHSTVHWSARCILDSSSEEENVQRGGAQAPAESAKSSSPGSTSSTGTSTPPLDVAPARPPHPEGGVKSSPDEGFDGWRLGAQGAHGVRNGSSYACNPAAHTEPS</sequence>
<reference evidence="2 3" key="1">
    <citation type="submission" date="2018-09" db="EMBL/GenBank/DDBJ databases">
        <title>Genomic investigation of the strawberry pathogen Phytophthora fragariae indicates pathogenicity is determined by transcriptional variation in three key races.</title>
        <authorList>
            <person name="Adams T.M."/>
            <person name="Armitage A.D."/>
            <person name="Sobczyk M.K."/>
            <person name="Bates H.J."/>
            <person name="Dunwell J.M."/>
            <person name="Nellist C.F."/>
            <person name="Harrison R.J."/>
        </authorList>
    </citation>
    <scope>NUCLEOTIDE SEQUENCE [LARGE SCALE GENOMIC DNA]</scope>
    <source>
        <strain evidence="2 3">SCRP249</strain>
    </source>
</reference>
<organism evidence="2 3">
    <name type="scientific">Phytophthora rubi</name>
    <dbReference type="NCBI Taxonomy" id="129364"/>
    <lineage>
        <taxon>Eukaryota</taxon>
        <taxon>Sar</taxon>
        <taxon>Stramenopiles</taxon>
        <taxon>Oomycota</taxon>
        <taxon>Peronosporomycetes</taxon>
        <taxon>Peronosporales</taxon>
        <taxon>Peronosporaceae</taxon>
        <taxon>Phytophthora</taxon>
    </lineage>
</organism>
<evidence type="ECO:0000313" key="3">
    <source>
        <dbReference type="Proteomes" id="UP000429607"/>
    </source>
</evidence>
<accession>A0A6A3K355</accession>